<evidence type="ECO:0000256" key="4">
    <source>
        <dbReference type="ARBA" id="ARBA00022801"/>
    </source>
</evidence>
<evidence type="ECO:0000256" key="3">
    <source>
        <dbReference type="ARBA" id="ARBA00022759"/>
    </source>
</evidence>
<dbReference type="Proteomes" id="UP000669317">
    <property type="component" value="Unassembled WGS sequence"/>
</dbReference>
<keyword evidence="1" id="KW-0540">Nuclease</keyword>
<dbReference type="PANTHER" id="PTHR33146">
    <property type="entry name" value="ENDONUCLEASE 4"/>
    <property type="match status" value="1"/>
</dbReference>
<keyword evidence="2" id="KW-0479">Metal-binding</keyword>
<dbReference type="RefSeq" id="WP_209296210.1">
    <property type="nucleotide sequence ID" value="NZ_JAGIKT010000072.1"/>
</dbReference>
<reference evidence="7 8" key="1">
    <citation type="submission" date="2021-03" db="EMBL/GenBank/DDBJ databases">
        <title>Genome Sequence of Bradyrhizobium vignae strain ISRA400.</title>
        <authorList>
            <person name="Tisa L.S."/>
            <person name="Svistoonoff S."/>
            <person name="Hocher V."/>
            <person name="Fall S."/>
            <person name="Zaiya A."/>
            <person name="Naing D."/>
            <person name="Niang N."/>
            <person name="Diouf A."/>
            <person name="Dasylva M.C."/>
            <person name="Toure O."/>
            <person name="Gueye M."/>
            <person name="Gully D."/>
            <person name="Tisseyre P."/>
            <person name="Simpson S."/>
            <person name="Morris K."/>
            <person name="Thomas W.K."/>
        </authorList>
    </citation>
    <scope>NUCLEOTIDE SEQUENCE [LARGE SCALE GENOMIC DNA]</scope>
    <source>
        <strain evidence="7 8">ISRA400</strain>
    </source>
</reference>
<dbReference type="InterPro" id="IPR008947">
    <property type="entry name" value="PLipase_C/P1_nuclease_dom_sf"/>
</dbReference>
<name>A0ABS4A4M7_9BRAD</name>
<organism evidence="7 8">
    <name type="scientific">Bradyrhizobium vignae</name>
    <dbReference type="NCBI Taxonomy" id="1549949"/>
    <lineage>
        <taxon>Bacteria</taxon>
        <taxon>Pseudomonadati</taxon>
        <taxon>Pseudomonadota</taxon>
        <taxon>Alphaproteobacteria</taxon>
        <taxon>Hyphomicrobiales</taxon>
        <taxon>Nitrobacteraceae</taxon>
        <taxon>Bradyrhizobium</taxon>
    </lineage>
</organism>
<keyword evidence="3" id="KW-0255">Endonuclease</keyword>
<evidence type="ECO:0000313" key="8">
    <source>
        <dbReference type="Proteomes" id="UP000669317"/>
    </source>
</evidence>
<evidence type="ECO:0000256" key="5">
    <source>
        <dbReference type="ARBA" id="ARBA00023157"/>
    </source>
</evidence>
<gene>
    <name evidence="7" type="ORF">JWS04_28455</name>
</gene>
<dbReference type="SUPFAM" id="SSF48537">
    <property type="entry name" value="Phospholipase C/P1 nuclease"/>
    <property type="match status" value="1"/>
</dbReference>
<keyword evidence="8" id="KW-1185">Reference proteome</keyword>
<keyword evidence="5" id="KW-1015">Disulfide bond</keyword>
<comment type="caution">
    <text evidence="7">The sequence shown here is derived from an EMBL/GenBank/DDBJ whole genome shotgun (WGS) entry which is preliminary data.</text>
</comment>
<evidence type="ECO:0000313" key="7">
    <source>
        <dbReference type="EMBL" id="MBP0114930.1"/>
    </source>
</evidence>
<protein>
    <submittedName>
        <fullName evidence="7">S1/P1 nuclease</fullName>
    </submittedName>
</protein>
<dbReference type="Pfam" id="PF02265">
    <property type="entry name" value="S1-P1_nuclease"/>
    <property type="match status" value="2"/>
</dbReference>
<dbReference type="PANTHER" id="PTHR33146:SF14">
    <property type="entry name" value="ENDONUCLEASE 1"/>
    <property type="match status" value="1"/>
</dbReference>
<evidence type="ECO:0000256" key="2">
    <source>
        <dbReference type="ARBA" id="ARBA00022723"/>
    </source>
</evidence>
<keyword evidence="6" id="KW-0325">Glycoprotein</keyword>
<keyword evidence="4" id="KW-0378">Hydrolase</keyword>
<dbReference type="Gene3D" id="1.10.575.10">
    <property type="entry name" value="P1 Nuclease"/>
    <property type="match status" value="1"/>
</dbReference>
<evidence type="ECO:0000256" key="6">
    <source>
        <dbReference type="ARBA" id="ARBA00023180"/>
    </source>
</evidence>
<accession>A0ABS4A4M7</accession>
<sequence>MLSSISTARRYFGLLALLWTALHPISSFAWGYKGHRVVGSIADQLLTDNAKQHVAQILGFDLKTAGPWLDCVKAVMRKADGTFSYTTDPNHPEYEVPCTSFRTPDEQQRMEDYVARNWMQCSYMTSGVERGCHNTYHFDDVAVQRDRFDRNYQGTNDHDLVAAMNAAIAVLLGRPSPRPFAIKDKKEALFVLSHLVGDLHQPLHIGAVYLDSAGRVVDPDVTHTVDPATETAGGNLITDDRKNFHGEWDAIPGDLGEAATPELLTTARGVPADHGRLENWPANWATDTLLIAQEMFSSASYAPSGSKWTITFPDRDAYLRQADGVKRRQLAKAGARLAEVLNAIWP</sequence>
<dbReference type="InterPro" id="IPR003154">
    <property type="entry name" value="S1/P1nuclease"/>
</dbReference>
<dbReference type="EMBL" id="JAGIKT010000072">
    <property type="protein sequence ID" value="MBP0114930.1"/>
    <property type="molecule type" value="Genomic_DNA"/>
</dbReference>
<dbReference type="CDD" id="cd11010">
    <property type="entry name" value="S1-P1_nuclease"/>
    <property type="match status" value="1"/>
</dbReference>
<evidence type="ECO:0000256" key="1">
    <source>
        <dbReference type="ARBA" id="ARBA00022722"/>
    </source>
</evidence>
<proteinExistence type="predicted"/>